<dbReference type="PANTHER" id="PTHR43009:SF6">
    <property type="entry name" value="HOMOGENTISATE PHYTYLTRANSFERASE 1, CHLOROPLASTIC"/>
    <property type="match status" value="1"/>
</dbReference>
<dbReference type="InterPro" id="IPR000537">
    <property type="entry name" value="UbiA_prenyltransferase"/>
</dbReference>
<feature type="transmembrane region" description="Helical" evidence="7">
    <location>
        <begin position="83"/>
        <end position="104"/>
    </location>
</feature>
<evidence type="ECO:0000256" key="1">
    <source>
        <dbReference type="ARBA" id="ARBA00004508"/>
    </source>
</evidence>
<accession>A0A151QX48</accession>
<gene>
    <name evidence="8" type="ORF">KK1_044146</name>
</gene>
<sequence>MPLKVGSSSPKTSTNCTILSIISASLLAVEKLSDISPIFFIGVLQVMVPHLFMDIYINGVNQLFDIEIDKINKPYLPLASGEISYKTGVIVVASSLTLSLCFGWIIGSWPLIWGLLSCFLIWTAYSIDSKAQHRSLCFITNILSLMLMITCITVKGKQHKRKGKSVEEKEVRSENVLLGVLEHPIYRRREWPKRPISDSKQPVLDSFIMCKIHI</sequence>
<feature type="transmembrane region" description="Helical" evidence="7">
    <location>
        <begin position="133"/>
        <end position="154"/>
    </location>
</feature>
<feature type="transmembrane region" description="Helical" evidence="7">
    <location>
        <begin position="38"/>
        <end position="57"/>
    </location>
</feature>
<evidence type="ECO:0000256" key="3">
    <source>
        <dbReference type="ARBA" id="ARBA00022679"/>
    </source>
</evidence>
<evidence type="ECO:0000256" key="7">
    <source>
        <dbReference type="SAM" id="Phobius"/>
    </source>
</evidence>
<reference evidence="8" key="1">
    <citation type="journal article" date="2012" name="Nat. Biotechnol.">
        <title>Draft genome sequence of pigeonpea (Cajanus cajan), an orphan legume crop of resource-poor farmers.</title>
        <authorList>
            <person name="Varshney R.K."/>
            <person name="Chen W."/>
            <person name="Li Y."/>
            <person name="Bharti A.K."/>
            <person name="Saxena R.K."/>
            <person name="Schlueter J.A."/>
            <person name="Donoghue M.T."/>
            <person name="Azam S."/>
            <person name="Fan G."/>
            <person name="Whaley A.M."/>
            <person name="Farmer A.D."/>
            <person name="Sheridan J."/>
            <person name="Iwata A."/>
            <person name="Tuteja R."/>
            <person name="Penmetsa R.V."/>
            <person name="Wu W."/>
            <person name="Upadhyaya H.D."/>
            <person name="Yang S.P."/>
            <person name="Shah T."/>
            <person name="Saxena K.B."/>
            <person name="Michael T."/>
            <person name="McCombie W.R."/>
            <person name="Yang B."/>
            <person name="Zhang G."/>
            <person name="Yang H."/>
            <person name="Wang J."/>
            <person name="Spillane C."/>
            <person name="Cook D.R."/>
            <person name="May G.D."/>
            <person name="Xu X."/>
            <person name="Jackson S.A."/>
        </authorList>
    </citation>
    <scope>NUCLEOTIDE SEQUENCE [LARGE SCALE GENOMIC DNA]</scope>
</reference>
<dbReference type="GO" id="GO:0016765">
    <property type="term" value="F:transferase activity, transferring alkyl or aryl (other than methyl) groups"/>
    <property type="evidence" value="ECO:0007669"/>
    <property type="project" value="InterPro"/>
</dbReference>
<evidence type="ECO:0000256" key="4">
    <source>
        <dbReference type="ARBA" id="ARBA00022692"/>
    </source>
</evidence>
<organism evidence="8 9">
    <name type="scientific">Cajanus cajan</name>
    <name type="common">Pigeon pea</name>
    <name type="synonym">Cajanus indicus</name>
    <dbReference type="NCBI Taxonomy" id="3821"/>
    <lineage>
        <taxon>Eukaryota</taxon>
        <taxon>Viridiplantae</taxon>
        <taxon>Streptophyta</taxon>
        <taxon>Embryophyta</taxon>
        <taxon>Tracheophyta</taxon>
        <taxon>Spermatophyta</taxon>
        <taxon>Magnoliopsida</taxon>
        <taxon>eudicotyledons</taxon>
        <taxon>Gunneridae</taxon>
        <taxon>Pentapetalae</taxon>
        <taxon>rosids</taxon>
        <taxon>fabids</taxon>
        <taxon>Fabales</taxon>
        <taxon>Fabaceae</taxon>
        <taxon>Papilionoideae</taxon>
        <taxon>50 kb inversion clade</taxon>
        <taxon>NPAAA clade</taxon>
        <taxon>indigoferoid/millettioid clade</taxon>
        <taxon>Phaseoleae</taxon>
        <taxon>Cajanus</taxon>
    </lineage>
</organism>
<keyword evidence="5 7" id="KW-1133">Transmembrane helix</keyword>
<evidence type="ECO:0000313" key="8">
    <source>
        <dbReference type="EMBL" id="KYP34846.1"/>
    </source>
</evidence>
<dbReference type="PANTHER" id="PTHR43009">
    <property type="entry name" value="HOMOGENTISATE SOLANESYLTRANSFERASE, CHLOROPLASTIC"/>
    <property type="match status" value="1"/>
</dbReference>
<dbReference type="Gramene" id="C.cajan_47493.t">
    <property type="protein sequence ID" value="C.cajan_47493.t"/>
    <property type="gene ID" value="C.cajan_47493"/>
</dbReference>
<dbReference type="AlphaFoldDB" id="A0A151QX48"/>
<keyword evidence="3" id="KW-0808">Transferase</keyword>
<keyword evidence="4 7" id="KW-0812">Transmembrane</keyword>
<comment type="similarity">
    <text evidence="2">Belongs to the UbiA prenyltransferase family.</text>
</comment>
<proteinExistence type="inferred from homology"/>
<dbReference type="Pfam" id="PF01040">
    <property type="entry name" value="UbiA"/>
    <property type="match status" value="1"/>
</dbReference>
<dbReference type="EMBL" id="KQ484502">
    <property type="protein sequence ID" value="KYP34846.1"/>
    <property type="molecule type" value="Genomic_DNA"/>
</dbReference>
<comment type="subcellular location">
    <subcellularLocation>
        <location evidence="1">Plastid</location>
        <location evidence="1">Chloroplast membrane</location>
        <topology evidence="1">Multi-pass membrane protein</topology>
    </subcellularLocation>
</comment>
<dbReference type="InterPro" id="IPR044878">
    <property type="entry name" value="UbiA_sf"/>
</dbReference>
<keyword evidence="6 7" id="KW-0472">Membrane</keyword>
<dbReference type="Gene3D" id="1.10.357.140">
    <property type="entry name" value="UbiA prenyltransferase"/>
    <property type="match status" value="1"/>
</dbReference>
<evidence type="ECO:0000256" key="6">
    <source>
        <dbReference type="ARBA" id="ARBA00023136"/>
    </source>
</evidence>
<evidence type="ECO:0000256" key="2">
    <source>
        <dbReference type="ARBA" id="ARBA00005985"/>
    </source>
</evidence>
<evidence type="ECO:0000313" key="9">
    <source>
        <dbReference type="Proteomes" id="UP000075243"/>
    </source>
</evidence>
<protein>
    <submittedName>
        <fullName evidence="8">Uncharacterized protein</fullName>
    </submittedName>
</protein>
<keyword evidence="9" id="KW-1185">Reference proteome</keyword>
<name>A0A151QX48_CAJCA</name>
<dbReference type="GO" id="GO:0031969">
    <property type="term" value="C:chloroplast membrane"/>
    <property type="evidence" value="ECO:0007669"/>
    <property type="project" value="UniProtKB-SubCell"/>
</dbReference>
<dbReference type="Proteomes" id="UP000075243">
    <property type="component" value="Unassembled WGS sequence"/>
</dbReference>
<dbReference type="STRING" id="3821.A0A151QX48"/>
<evidence type="ECO:0000256" key="5">
    <source>
        <dbReference type="ARBA" id="ARBA00022989"/>
    </source>
</evidence>